<accession>A0A975K8T9</accession>
<feature type="domain" description="Helix-turn-helix" evidence="2">
    <location>
        <begin position="28"/>
        <end position="74"/>
    </location>
</feature>
<evidence type="ECO:0000259" key="2">
    <source>
        <dbReference type="Pfam" id="PF12728"/>
    </source>
</evidence>
<dbReference type="AlphaFoldDB" id="A0A975K8T9"/>
<dbReference type="InterPro" id="IPR041657">
    <property type="entry name" value="HTH_17"/>
</dbReference>
<dbReference type="NCBIfam" id="TIGR01764">
    <property type="entry name" value="excise"/>
    <property type="match status" value="1"/>
</dbReference>
<gene>
    <name evidence="3" type="ORF">KFK14_21780</name>
</gene>
<evidence type="ECO:0000256" key="1">
    <source>
        <dbReference type="SAM" id="MobiDB-lite"/>
    </source>
</evidence>
<evidence type="ECO:0000313" key="3">
    <source>
        <dbReference type="EMBL" id="QUT05557.1"/>
    </source>
</evidence>
<dbReference type="RefSeq" id="WP_212609093.1">
    <property type="nucleotide sequence ID" value="NZ_CP073910.1"/>
</dbReference>
<dbReference type="Proteomes" id="UP000681425">
    <property type="component" value="Chromosome"/>
</dbReference>
<dbReference type="GO" id="GO:0003677">
    <property type="term" value="F:DNA binding"/>
    <property type="evidence" value="ECO:0007669"/>
    <property type="project" value="InterPro"/>
</dbReference>
<feature type="region of interest" description="Disordered" evidence="1">
    <location>
        <begin position="78"/>
        <end position="99"/>
    </location>
</feature>
<organism evidence="3 4">
    <name type="scientific">Sphingobium phenoxybenzoativorans</name>
    <dbReference type="NCBI Taxonomy" id="1592790"/>
    <lineage>
        <taxon>Bacteria</taxon>
        <taxon>Pseudomonadati</taxon>
        <taxon>Pseudomonadota</taxon>
        <taxon>Alphaproteobacteria</taxon>
        <taxon>Sphingomonadales</taxon>
        <taxon>Sphingomonadaceae</taxon>
        <taxon>Sphingobium</taxon>
    </lineage>
</organism>
<reference evidence="3" key="1">
    <citation type="submission" date="2021-04" db="EMBL/GenBank/DDBJ databases">
        <title>Isolation of p-tert-butylphenol degrading bacteria Sphingobium phenoxybenzoativorans Tas13 from active sludge.</title>
        <authorList>
            <person name="Li Y."/>
        </authorList>
    </citation>
    <scope>NUCLEOTIDE SEQUENCE</scope>
    <source>
        <strain evidence="3">Tas13</strain>
    </source>
</reference>
<proteinExistence type="predicted"/>
<protein>
    <submittedName>
        <fullName evidence="3">Helix-turn-helix domain-containing protein</fullName>
    </submittedName>
</protein>
<dbReference type="EMBL" id="CP073910">
    <property type="protein sequence ID" value="QUT05557.1"/>
    <property type="molecule type" value="Genomic_DNA"/>
</dbReference>
<name>A0A975K8T9_9SPHN</name>
<dbReference type="KEGG" id="spph:KFK14_21780"/>
<dbReference type="InterPro" id="IPR010093">
    <property type="entry name" value="SinI_DNA-bd"/>
</dbReference>
<evidence type="ECO:0000313" key="4">
    <source>
        <dbReference type="Proteomes" id="UP000681425"/>
    </source>
</evidence>
<sequence length="99" mass="10943">MTRPPIKATRTSESSVSVRSIERITVRVPRAAELLGIGRTKLYELITDGEIDVVKLGRATLITMRSIEALIDRHKVSAANASTARRRGRPRTSFVGLRS</sequence>
<keyword evidence="4" id="KW-1185">Reference proteome</keyword>
<dbReference type="Pfam" id="PF12728">
    <property type="entry name" value="HTH_17"/>
    <property type="match status" value="1"/>
</dbReference>